<dbReference type="STRING" id="387005.A0A183HHV6"/>
<dbReference type="GO" id="GO:0005096">
    <property type="term" value="F:GTPase activator activity"/>
    <property type="evidence" value="ECO:0007669"/>
    <property type="project" value="InterPro"/>
</dbReference>
<evidence type="ECO:0000313" key="1">
    <source>
        <dbReference type="EMBL" id="VDO49174.1"/>
    </source>
</evidence>
<dbReference type="GO" id="GO:0048487">
    <property type="term" value="F:beta-tubulin binding"/>
    <property type="evidence" value="ECO:0007669"/>
    <property type="project" value="InterPro"/>
</dbReference>
<dbReference type="GO" id="GO:0007023">
    <property type="term" value="P:post-chaperonin tubulin folding pathway"/>
    <property type="evidence" value="ECO:0007669"/>
    <property type="project" value="InterPro"/>
</dbReference>
<evidence type="ECO:0000313" key="2">
    <source>
        <dbReference type="Proteomes" id="UP000267606"/>
    </source>
</evidence>
<protein>
    <submittedName>
        <fullName evidence="3">HEAT repeat protein</fullName>
    </submittedName>
</protein>
<reference evidence="3" key="1">
    <citation type="submission" date="2016-06" db="UniProtKB">
        <authorList>
            <consortium name="WormBaseParasite"/>
        </authorList>
    </citation>
    <scope>IDENTIFICATION</scope>
</reference>
<dbReference type="GO" id="GO:0000226">
    <property type="term" value="P:microtubule cytoskeleton organization"/>
    <property type="evidence" value="ECO:0007669"/>
    <property type="project" value="TreeGrafter"/>
</dbReference>
<dbReference type="Gene3D" id="1.25.10.10">
    <property type="entry name" value="Leucine-rich Repeat Variant"/>
    <property type="match status" value="1"/>
</dbReference>
<dbReference type="GO" id="GO:0016328">
    <property type="term" value="C:lateral plasma membrane"/>
    <property type="evidence" value="ECO:0007669"/>
    <property type="project" value="TreeGrafter"/>
</dbReference>
<proteinExistence type="predicted"/>
<reference evidence="1 2" key="2">
    <citation type="submission" date="2018-11" db="EMBL/GenBank/DDBJ databases">
        <authorList>
            <consortium name="Pathogen Informatics"/>
        </authorList>
    </citation>
    <scope>NUCLEOTIDE SEQUENCE [LARGE SCALE GENOMIC DNA]</scope>
</reference>
<organism evidence="3">
    <name type="scientific">Onchocerca flexuosa</name>
    <dbReference type="NCBI Taxonomy" id="387005"/>
    <lineage>
        <taxon>Eukaryota</taxon>
        <taxon>Metazoa</taxon>
        <taxon>Ecdysozoa</taxon>
        <taxon>Nematoda</taxon>
        <taxon>Chromadorea</taxon>
        <taxon>Rhabditida</taxon>
        <taxon>Spirurina</taxon>
        <taxon>Spiruromorpha</taxon>
        <taxon>Filarioidea</taxon>
        <taxon>Onchocercidae</taxon>
        <taxon>Onchocerca</taxon>
    </lineage>
</organism>
<dbReference type="InterPro" id="IPR033162">
    <property type="entry name" value="TBCD"/>
</dbReference>
<dbReference type="WBParaSite" id="OFLC_0000706701-mRNA-1">
    <property type="protein sequence ID" value="OFLC_0000706701-mRNA-1"/>
    <property type="gene ID" value="OFLC_0000706701"/>
</dbReference>
<dbReference type="GO" id="GO:0034333">
    <property type="term" value="P:adherens junction assembly"/>
    <property type="evidence" value="ECO:0007669"/>
    <property type="project" value="TreeGrafter"/>
</dbReference>
<dbReference type="PANTHER" id="PTHR12658:SF0">
    <property type="entry name" value="TUBULIN-SPECIFIC CHAPERONE D"/>
    <property type="match status" value="1"/>
</dbReference>
<dbReference type="EMBL" id="UZAJ01007132">
    <property type="protein sequence ID" value="VDO49174.1"/>
    <property type="molecule type" value="Genomic_DNA"/>
</dbReference>
<gene>
    <name evidence="1" type="ORF">OFLC_LOCUS7070</name>
</gene>
<keyword evidence="2" id="KW-1185">Reference proteome</keyword>
<dbReference type="AlphaFoldDB" id="A0A183HHV6"/>
<dbReference type="PANTHER" id="PTHR12658">
    <property type="entry name" value="BETA-TUBULIN COFACTOR D"/>
    <property type="match status" value="1"/>
</dbReference>
<dbReference type="GO" id="GO:0070830">
    <property type="term" value="P:bicellular tight junction assembly"/>
    <property type="evidence" value="ECO:0007669"/>
    <property type="project" value="TreeGrafter"/>
</dbReference>
<dbReference type="Proteomes" id="UP000267606">
    <property type="component" value="Unassembled WGS sequence"/>
</dbReference>
<dbReference type="InterPro" id="IPR011989">
    <property type="entry name" value="ARM-like"/>
</dbReference>
<dbReference type="GO" id="GO:0007021">
    <property type="term" value="P:tubulin complex assembly"/>
    <property type="evidence" value="ECO:0007669"/>
    <property type="project" value="InterPro"/>
</dbReference>
<dbReference type="SUPFAM" id="SSF48371">
    <property type="entry name" value="ARM repeat"/>
    <property type="match status" value="1"/>
</dbReference>
<evidence type="ECO:0000313" key="3">
    <source>
        <dbReference type="WBParaSite" id="OFLC_0000706701-mRNA-1"/>
    </source>
</evidence>
<name>A0A183HHV6_9BILA</name>
<sequence length="186" mass="21091">MYTRAIIEHLISFKIIHWDEEIRLLSAEALGRLCALDPYFVSAQVLEKLVPLVSSESLIMRQGGIVALASTLSSLKRCGVQLDKEMYENIAQIPSMVYPICKKRTRSLGSTLMRRAMNIFIKSLSSVIEDWLYCLELNFSDDNGDIRKGACQAGAAFFKLYVDNSSVEFLMLRIRQIYLPQVSSKI</sequence>
<dbReference type="InterPro" id="IPR016024">
    <property type="entry name" value="ARM-type_fold"/>
</dbReference>
<accession>A0A183HHV6</accession>